<dbReference type="PANTHER" id="PTHR15615">
    <property type="match status" value="1"/>
</dbReference>
<dbReference type="InterPro" id="IPR036915">
    <property type="entry name" value="Cyclin-like_sf"/>
</dbReference>
<feature type="compositionally biased region" description="Low complexity" evidence="1">
    <location>
        <begin position="433"/>
        <end position="449"/>
    </location>
</feature>
<accession>A0A9P7FMM1</accession>
<feature type="compositionally biased region" description="Low complexity" evidence="1">
    <location>
        <begin position="260"/>
        <end position="270"/>
    </location>
</feature>
<name>A0A9P7FMM1_9AGAR</name>
<gene>
    <name evidence="2" type="ORF">H0H81_001094</name>
</gene>
<reference evidence="2" key="1">
    <citation type="submission" date="2021-02" db="EMBL/GenBank/DDBJ databases">
        <authorList>
            <person name="Nieuwenhuis M."/>
            <person name="Van De Peppel L.J.J."/>
        </authorList>
    </citation>
    <scope>NUCLEOTIDE SEQUENCE</scope>
    <source>
        <strain evidence="2">D49</strain>
    </source>
</reference>
<feature type="compositionally biased region" description="Pro residues" evidence="1">
    <location>
        <begin position="247"/>
        <end position="259"/>
    </location>
</feature>
<evidence type="ECO:0000313" key="3">
    <source>
        <dbReference type="Proteomes" id="UP000717328"/>
    </source>
</evidence>
<evidence type="ECO:0008006" key="4">
    <source>
        <dbReference type="Google" id="ProtNLM"/>
    </source>
</evidence>
<dbReference type="PANTHER" id="PTHR15615:SF10">
    <property type="entry name" value="PHO85 CYCLIN-2-RELATED"/>
    <property type="match status" value="1"/>
</dbReference>
<dbReference type="GO" id="GO:0019901">
    <property type="term" value="F:protein kinase binding"/>
    <property type="evidence" value="ECO:0007669"/>
    <property type="project" value="InterPro"/>
</dbReference>
<protein>
    <recommendedName>
        <fullName evidence="4">Cyclin N-terminal domain-containing protein</fullName>
    </recommendedName>
</protein>
<dbReference type="AlphaFoldDB" id="A0A9P7FMM1"/>
<dbReference type="SUPFAM" id="SSF47954">
    <property type="entry name" value="Cyclin-like"/>
    <property type="match status" value="1"/>
</dbReference>
<sequence length="528" mass="56952">MSARPRSLHNPASLIPDSLHNPQLLHLVENGVTMEMIEYVARFASKVIQVEDEVPAPTGLPTPPPTPQKVTFADQKDAAPPQLISLENYIYHLVKSSNVQVSTLLTTLVYLERLRAKLPPMAKGLPCTRHRVFLATLIVTAKYLNDSSPKNCHWANYAGMFDVAEINLMEKQLLFLLDYDLRFDEGETCTFFAPFMTSSTRRTQAANIRASAVNRVVRGGRARAAQAQARTSTGEVPPPSHSATSPAPTPASVPVPVPTPVKSSQSSSPTLVRRVEKRLSTMYLCVKPSAVPPPMISGVSADSLSSSSSSEMGSLMDDTGSSCSSSGWTSSSSECSEDERGPRVYQKQPKLDVDLRRVQEALEPGATSVSSKKPYPLRAIPSYTYRAHHLPQRSQERARKPSDTSSVHTVTAASPALTNPRTARLQRDGCKRSSSFTSIASSGSSGTGFRIPSSSTMPSIPRSGLSGGLLSRIWGAATTKIQDKERGLVEDPVSPTCDRTGVQTGHGALRRLVQGSRMSGARGQVSDV</sequence>
<dbReference type="Proteomes" id="UP000717328">
    <property type="component" value="Unassembled WGS sequence"/>
</dbReference>
<feature type="compositionally biased region" description="Polar residues" evidence="1">
    <location>
        <begin position="403"/>
        <end position="421"/>
    </location>
</feature>
<feature type="compositionally biased region" description="Low complexity" evidence="1">
    <location>
        <begin position="300"/>
        <end position="334"/>
    </location>
</feature>
<dbReference type="GO" id="GO:0000307">
    <property type="term" value="C:cyclin-dependent protein kinase holoenzyme complex"/>
    <property type="evidence" value="ECO:0007669"/>
    <property type="project" value="TreeGrafter"/>
</dbReference>
<comment type="caution">
    <text evidence="2">The sequence shown here is derived from an EMBL/GenBank/DDBJ whole genome shotgun (WGS) entry which is preliminary data.</text>
</comment>
<evidence type="ECO:0000256" key="1">
    <source>
        <dbReference type="SAM" id="MobiDB-lite"/>
    </source>
</evidence>
<dbReference type="CDD" id="cd20557">
    <property type="entry name" value="CYCLIN_ScPCL1-like"/>
    <property type="match status" value="1"/>
</dbReference>
<dbReference type="Pfam" id="PF08613">
    <property type="entry name" value="Cyclin"/>
    <property type="match status" value="1"/>
</dbReference>
<reference evidence="2" key="2">
    <citation type="submission" date="2021-10" db="EMBL/GenBank/DDBJ databases">
        <title>Phylogenomics reveals ancestral predisposition of the termite-cultivated fungus Termitomyces towards a domesticated lifestyle.</title>
        <authorList>
            <person name="Auxier B."/>
            <person name="Grum-Grzhimaylo A."/>
            <person name="Cardenas M.E."/>
            <person name="Lodge J.D."/>
            <person name="Laessoe T."/>
            <person name="Pedersen O."/>
            <person name="Smith M.E."/>
            <person name="Kuyper T.W."/>
            <person name="Franco-Molano E.A."/>
            <person name="Baroni T.J."/>
            <person name="Aanen D.K."/>
        </authorList>
    </citation>
    <scope>NUCLEOTIDE SEQUENCE</scope>
    <source>
        <strain evidence="2">D49</strain>
    </source>
</reference>
<dbReference type="OrthoDB" id="10250320at2759"/>
<feature type="region of interest" description="Disordered" evidence="1">
    <location>
        <begin position="300"/>
        <end position="344"/>
    </location>
</feature>
<feature type="compositionally biased region" description="Low complexity" evidence="1">
    <location>
        <begin position="219"/>
        <end position="234"/>
    </location>
</feature>
<dbReference type="Gene3D" id="1.10.472.10">
    <property type="entry name" value="Cyclin-like"/>
    <property type="match status" value="1"/>
</dbReference>
<organism evidence="2 3">
    <name type="scientific">Sphagnurus paluster</name>
    <dbReference type="NCBI Taxonomy" id="117069"/>
    <lineage>
        <taxon>Eukaryota</taxon>
        <taxon>Fungi</taxon>
        <taxon>Dikarya</taxon>
        <taxon>Basidiomycota</taxon>
        <taxon>Agaricomycotina</taxon>
        <taxon>Agaricomycetes</taxon>
        <taxon>Agaricomycetidae</taxon>
        <taxon>Agaricales</taxon>
        <taxon>Tricholomatineae</taxon>
        <taxon>Lyophyllaceae</taxon>
        <taxon>Sphagnurus</taxon>
    </lineage>
</organism>
<feature type="region of interest" description="Disordered" evidence="1">
    <location>
        <begin position="387"/>
        <end position="460"/>
    </location>
</feature>
<evidence type="ECO:0000313" key="2">
    <source>
        <dbReference type="EMBL" id="KAG5634689.1"/>
    </source>
</evidence>
<proteinExistence type="predicted"/>
<dbReference type="InterPro" id="IPR013922">
    <property type="entry name" value="Cyclin_PHO80-like"/>
</dbReference>
<dbReference type="GO" id="GO:0016538">
    <property type="term" value="F:cyclin-dependent protein serine/threonine kinase regulator activity"/>
    <property type="evidence" value="ECO:0007669"/>
    <property type="project" value="TreeGrafter"/>
</dbReference>
<feature type="region of interest" description="Disordered" evidence="1">
    <location>
        <begin position="219"/>
        <end position="272"/>
    </location>
</feature>
<keyword evidence="3" id="KW-1185">Reference proteome</keyword>
<dbReference type="EMBL" id="JABCKI010006306">
    <property type="protein sequence ID" value="KAG5634689.1"/>
    <property type="molecule type" value="Genomic_DNA"/>
</dbReference>
<dbReference type="GO" id="GO:0005634">
    <property type="term" value="C:nucleus"/>
    <property type="evidence" value="ECO:0007669"/>
    <property type="project" value="TreeGrafter"/>
</dbReference>